<dbReference type="HOGENOM" id="CLU_013457_0_0_1"/>
<feature type="compositionally biased region" description="Polar residues" evidence="9">
    <location>
        <begin position="378"/>
        <end position="393"/>
    </location>
</feature>
<comment type="subcellular location">
    <subcellularLocation>
        <location evidence="1">Membrane</location>
        <topology evidence="1">Lipid-anchor</topology>
        <topology evidence="1">GPI-anchor</topology>
    </subcellularLocation>
    <subcellularLocation>
        <location evidence="2">Secreted</location>
    </subcellularLocation>
</comment>
<dbReference type="VEuPathDB" id="FungiDB:UREG_07281"/>
<keyword evidence="5" id="KW-0325">Glycoprotein</keyword>
<keyword evidence="13" id="KW-1185">Reference proteome</keyword>
<dbReference type="GO" id="GO:0005576">
    <property type="term" value="C:extracellular region"/>
    <property type="evidence" value="ECO:0007669"/>
    <property type="project" value="UniProtKB-SubCell"/>
</dbReference>
<dbReference type="InterPro" id="IPR008427">
    <property type="entry name" value="Extracellular_membr_CFEM_dom"/>
</dbReference>
<feature type="chain" id="PRO_5002939767" description="CFEM domain-containing protein" evidence="10">
    <location>
        <begin position="20"/>
        <end position="718"/>
    </location>
</feature>
<feature type="compositionally biased region" description="Polar residues" evidence="9">
    <location>
        <begin position="412"/>
        <end position="423"/>
    </location>
</feature>
<evidence type="ECO:0000256" key="10">
    <source>
        <dbReference type="SAM" id="SignalP"/>
    </source>
</evidence>
<dbReference type="eggNOG" id="ENOG502RZBR">
    <property type="taxonomic scope" value="Eukaryota"/>
</dbReference>
<evidence type="ECO:0000256" key="8">
    <source>
        <dbReference type="ARBA" id="ARBA00023288"/>
    </source>
</evidence>
<evidence type="ECO:0000256" key="4">
    <source>
        <dbReference type="ARBA" id="ARBA00022525"/>
    </source>
</evidence>
<keyword evidence="7" id="KW-1015">Disulfide bond</keyword>
<dbReference type="InParanoid" id="C4JYN0"/>
<feature type="compositionally biased region" description="Low complexity" evidence="9">
    <location>
        <begin position="432"/>
        <end position="445"/>
    </location>
</feature>
<proteinExistence type="inferred from homology"/>
<reference evidence="13" key="1">
    <citation type="journal article" date="2009" name="Genome Res.">
        <title>Comparative genomic analyses of the human fungal pathogens Coccidioides and their relatives.</title>
        <authorList>
            <person name="Sharpton T.J."/>
            <person name="Stajich J.E."/>
            <person name="Rounsley S.D."/>
            <person name="Gardner M.J."/>
            <person name="Wortman J.R."/>
            <person name="Jordar V.S."/>
            <person name="Maiti R."/>
            <person name="Kodira C.D."/>
            <person name="Neafsey D.E."/>
            <person name="Zeng Q."/>
            <person name="Hung C.-Y."/>
            <person name="McMahan C."/>
            <person name="Muszewska A."/>
            <person name="Grynberg M."/>
            <person name="Mandel M.A."/>
            <person name="Kellner E.M."/>
            <person name="Barker B.M."/>
            <person name="Galgiani J.N."/>
            <person name="Orbach M.J."/>
            <person name="Kirkland T.N."/>
            <person name="Cole G.T."/>
            <person name="Henn M.R."/>
            <person name="Birren B.W."/>
            <person name="Taylor J.W."/>
        </authorList>
    </citation>
    <scope>NUCLEOTIDE SEQUENCE [LARGE SCALE GENOMIC DNA]</scope>
    <source>
        <strain evidence="13">UAMH 1704</strain>
    </source>
</reference>
<accession>C4JYN0</accession>
<keyword evidence="6 10" id="KW-0732">Signal</keyword>
<organism evidence="12 13">
    <name type="scientific">Uncinocarpus reesii (strain UAMH 1704)</name>
    <dbReference type="NCBI Taxonomy" id="336963"/>
    <lineage>
        <taxon>Eukaryota</taxon>
        <taxon>Fungi</taxon>
        <taxon>Dikarya</taxon>
        <taxon>Ascomycota</taxon>
        <taxon>Pezizomycotina</taxon>
        <taxon>Eurotiomycetes</taxon>
        <taxon>Eurotiomycetidae</taxon>
        <taxon>Onygenales</taxon>
        <taxon>Onygenaceae</taxon>
        <taxon>Uncinocarpus</taxon>
    </lineage>
</organism>
<name>C4JYN0_UNCRE</name>
<evidence type="ECO:0000256" key="6">
    <source>
        <dbReference type="ARBA" id="ARBA00022729"/>
    </source>
</evidence>
<dbReference type="Pfam" id="PF05730">
    <property type="entry name" value="CFEM"/>
    <property type="match status" value="1"/>
</dbReference>
<comment type="similarity">
    <text evidence="3">Belongs to the RBT5 family.</text>
</comment>
<evidence type="ECO:0000256" key="1">
    <source>
        <dbReference type="ARBA" id="ARBA00004589"/>
    </source>
</evidence>
<feature type="signal peptide" evidence="10">
    <location>
        <begin position="1"/>
        <end position="19"/>
    </location>
</feature>
<dbReference type="EMBL" id="CH476619">
    <property type="protein sequence ID" value="EEP82416.1"/>
    <property type="molecule type" value="Genomic_DNA"/>
</dbReference>
<dbReference type="GeneID" id="8438826"/>
<dbReference type="GO" id="GO:0098552">
    <property type="term" value="C:side of membrane"/>
    <property type="evidence" value="ECO:0007669"/>
    <property type="project" value="UniProtKB-KW"/>
</dbReference>
<feature type="domain" description="CFEM" evidence="11">
    <location>
        <begin position="502"/>
        <end position="565"/>
    </location>
</feature>
<keyword evidence="5" id="KW-0472">Membrane</keyword>
<dbReference type="OrthoDB" id="5431405at2759"/>
<feature type="compositionally biased region" description="Polar residues" evidence="9">
    <location>
        <begin position="469"/>
        <end position="482"/>
    </location>
</feature>
<evidence type="ECO:0000313" key="12">
    <source>
        <dbReference type="EMBL" id="EEP82416.1"/>
    </source>
</evidence>
<feature type="compositionally biased region" description="Low complexity" evidence="9">
    <location>
        <begin position="394"/>
        <end position="407"/>
    </location>
</feature>
<evidence type="ECO:0000256" key="5">
    <source>
        <dbReference type="ARBA" id="ARBA00022622"/>
    </source>
</evidence>
<dbReference type="Proteomes" id="UP000002058">
    <property type="component" value="Unassembled WGS sequence"/>
</dbReference>
<dbReference type="AlphaFoldDB" id="C4JYN0"/>
<protein>
    <recommendedName>
        <fullName evidence="11">CFEM domain-containing protein</fullName>
    </recommendedName>
</protein>
<evidence type="ECO:0000313" key="13">
    <source>
        <dbReference type="Proteomes" id="UP000002058"/>
    </source>
</evidence>
<dbReference type="RefSeq" id="XP_002582508.1">
    <property type="nucleotide sequence ID" value="XM_002582462.1"/>
</dbReference>
<gene>
    <name evidence="12" type="ORF">UREG_07281</name>
</gene>
<dbReference type="KEGG" id="ure:UREG_07281"/>
<evidence type="ECO:0000256" key="2">
    <source>
        <dbReference type="ARBA" id="ARBA00004613"/>
    </source>
</evidence>
<evidence type="ECO:0000256" key="9">
    <source>
        <dbReference type="SAM" id="MobiDB-lite"/>
    </source>
</evidence>
<sequence length="718" mass="72900">MKFYQSAAVLWIIIHQASATFWGIGKLPFFKIPSRCDNVCTPGQEKGYDWGGISVGIIGLFDDFNFSGFTCKNLLDFKKWTGKFQDKCIEGILDKSKSLSPKIISRQKKGFSIDTFHITVDIDIDVAFEYNMPDGKICKEIHPCSPGGSIIKNTQCGGATSVSFFIPSFVAKAKCKFAIHKIIFKCGPPQFTRTVIPSLPASTRTVDATTTTTNQGDSTTITLPGTTTTVVLPGESTTVTLPGEITTTTLPGETTATTIPGESTTVVVPGESSTVTVPGGSTTIVGPGDSTTVIVPGTTTPAVTPTVSLSTSTIFTTTIVTITDCAPEVTDCPASSGSTVIVTSTIAVSTTLCPVTITPTLPSGPTPTPGNSGEPSSQVTLNPSGSETNVPGQPSTTEGSSPGESTPAVPGQPSNTGSSTPGESTPVVPGQPSTTEGSSPGESTPVVPGEPNTTGGSSPGESTPVVPGQPSNTDGASPTESKPNGPGVETTSPAGPVPTSPCPEVVPKCLNTWLDLLPNCNSNSDASCFCPSSEFTSAIVKCIEAWGASDEEVRTAISFFTGICAAYIPKNPGIITQIPTRIPIGPPPTATAPAGVTVTQTVPCTTIVVSEVVTLPDAQVSTLTTQITVPQVAFTTNGPSANPTVDLVPGPAPAIATPSGDAGVGASTLLTVPATGPAGPTPTGTELFTGAAAAVPVSGRLLFSAAAAAAGFIAFQLM</sequence>
<keyword evidence="5" id="KW-0336">GPI-anchor</keyword>
<dbReference type="OMA" id="TEYSCTA"/>
<evidence type="ECO:0000256" key="7">
    <source>
        <dbReference type="ARBA" id="ARBA00023157"/>
    </source>
</evidence>
<keyword evidence="4" id="KW-0964">Secreted</keyword>
<evidence type="ECO:0000256" key="3">
    <source>
        <dbReference type="ARBA" id="ARBA00010031"/>
    </source>
</evidence>
<feature type="compositionally biased region" description="Polar residues" evidence="9">
    <location>
        <begin position="451"/>
        <end position="461"/>
    </location>
</feature>
<keyword evidence="8" id="KW-0449">Lipoprotein</keyword>
<evidence type="ECO:0000259" key="11">
    <source>
        <dbReference type="Pfam" id="PF05730"/>
    </source>
</evidence>
<feature type="region of interest" description="Disordered" evidence="9">
    <location>
        <begin position="359"/>
        <end position="501"/>
    </location>
</feature>